<dbReference type="EMBL" id="FORM01000015">
    <property type="protein sequence ID" value="SFJ66383.1"/>
    <property type="molecule type" value="Genomic_DNA"/>
</dbReference>
<organism evidence="2 3">
    <name type="scientific">Olleya namhaensis</name>
    <dbReference type="NCBI Taxonomy" id="1144750"/>
    <lineage>
        <taxon>Bacteria</taxon>
        <taxon>Pseudomonadati</taxon>
        <taxon>Bacteroidota</taxon>
        <taxon>Flavobacteriia</taxon>
        <taxon>Flavobacteriales</taxon>
        <taxon>Flavobacteriaceae</taxon>
    </lineage>
</organism>
<dbReference type="Proteomes" id="UP000199559">
    <property type="component" value="Unassembled WGS sequence"/>
</dbReference>
<name>A0A1I3T734_9FLAO</name>
<evidence type="ECO:0008006" key="4">
    <source>
        <dbReference type="Google" id="ProtNLM"/>
    </source>
</evidence>
<keyword evidence="3" id="KW-1185">Reference proteome</keyword>
<feature type="chain" id="PRO_5011561065" description="DUF3347 domain-containing protein" evidence="1">
    <location>
        <begin position="24"/>
        <end position="118"/>
    </location>
</feature>
<evidence type="ECO:0000313" key="3">
    <source>
        <dbReference type="Proteomes" id="UP000199559"/>
    </source>
</evidence>
<dbReference type="RefSeq" id="WP_090842414.1">
    <property type="nucleotide sequence ID" value="NZ_FORM01000015.1"/>
</dbReference>
<proteinExistence type="predicted"/>
<sequence length="118" mass="13216">MKKIITLCLFVFGLFLATNTASAQQKFSSEVTTAALTKTVELGKALKANKPTQELMYPAFQEFYAKSETLNSSFETGTTEYSALEKKINDRLSSQMNEVLNSEQYTKYLELSGQSETE</sequence>
<keyword evidence="1" id="KW-0732">Signal</keyword>
<protein>
    <recommendedName>
        <fullName evidence="4">DUF3347 domain-containing protein</fullName>
    </recommendedName>
</protein>
<feature type="signal peptide" evidence="1">
    <location>
        <begin position="1"/>
        <end position="23"/>
    </location>
</feature>
<dbReference type="AlphaFoldDB" id="A0A1I3T734"/>
<gene>
    <name evidence="2" type="ORF">SAMN05443431_11513</name>
</gene>
<evidence type="ECO:0000313" key="2">
    <source>
        <dbReference type="EMBL" id="SFJ66383.1"/>
    </source>
</evidence>
<accession>A0A1I3T734</accession>
<evidence type="ECO:0000256" key="1">
    <source>
        <dbReference type="SAM" id="SignalP"/>
    </source>
</evidence>
<reference evidence="3" key="1">
    <citation type="submission" date="2016-10" db="EMBL/GenBank/DDBJ databases">
        <authorList>
            <person name="Varghese N."/>
            <person name="Submissions S."/>
        </authorList>
    </citation>
    <scope>NUCLEOTIDE SEQUENCE [LARGE SCALE GENOMIC DNA]</scope>
    <source>
        <strain evidence="3">DSM 28881</strain>
    </source>
</reference>